<evidence type="ECO:0000256" key="2">
    <source>
        <dbReference type="SAM" id="SignalP"/>
    </source>
</evidence>
<sequence>MKNIRKTSGILLCLLACLGALSACGKEESNEPFTYRAPAAKQEEEKADTEEDTQDFVIEQMDMVGETMTLYAPESERQVRYAYTLGTRFMDKYGDSYSSIHFTPGQVVQLGDITAASALSSVKMSDQVWNQTDVTNYKIDMGKGIFTIGQTQYRITSNTMAFSQDASISLDMIGTDDTLQVIGKDKEVWSVIVTTGHGYIQLQNSSIFVDSMICIGNRIFTKITGDMLLEVPEGTYAITVANKGYGGTGTYTVARGETTLVDLDQLKGSGPKVCQLTVTSEVAGASVYIDGQQITVGQAVPVTYGSHTLKVVAEGYDDWQKTLIVNSESATISLDLAESESTTGDKQSEEDTSTSSDTGKSSGSSNSSTNSNKSTGSTSKSSSSKSSSSKTSDSSSSSLTDTDYLTTISKMLSTLLDEN</sequence>
<reference evidence="4 5" key="1">
    <citation type="submission" date="2020-08" db="EMBL/GenBank/DDBJ databases">
        <title>Genome public.</title>
        <authorList>
            <person name="Liu C."/>
            <person name="Sun Q."/>
        </authorList>
    </citation>
    <scope>NUCLEOTIDE SEQUENCE [LARGE SCALE GENOMIC DNA]</scope>
    <source>
        <strain evidence="4 5">NSJ-9</strain>
    </source>
</reference>
<dbReference type="Pfam" id="PF08308">
    <property type="entry name" value="PEGA"/>
    <property type="match status" value="1"/>
</dbReference>
<name>A0ABR7GGZ4_9FIRM</name>
<proteinExistence type="predicted"/>
<organism evidence="4 5">
    <name type="scientific">Roseburia lenta</name>
    <dbReference type="NCBI Taxonomy" id="2763061"/>
    <lineage>
        <taxon>Bacteria</taxon>
        <taxon>Bacillati</taxon>
        <taxon>Bacillota</taxon>
        <taxon>Clostridia</taxon>
        <taxon>Lachnospirales</taxon>
        <taxon>Lachnospiraceae</taxon>
        <taxon>Roseburia</taxon>
    </lineage>
</organism>
<dbReference type="PROSITE" id="PS51257">
    <property type="entry name" value="PROKAR_LIPOPROTEIN"/>
    <property type="match status" value="1"/>
</dbReference>
<dbReference type="InterPro" id="IPR013229">
    <property type="entry name" value="PEGA"/>
</dbReference>
<evidence type="ECO:0000313" key="4">
    <source>
        <dbReference type="EMBL" id="MBC5686562.1"/>
    </source>
</evidence>
<dbReference type="RefSeq" id="WP_186854363.1">
    <property type="nucleotide sequence ID" value="NZ_JACOPG010000003.1"/>
</dbReference>
<gene>
    <name evidence="4" type="ORF">H8R94_08120</name>
</gene>
<keyword evidence="5" id="KW-1185">Reference proteome</keyword>
<keyword evidence="2" id="KW-0732">Signal</keyword>
<evidence type="ECO:0000313" key="5">
    <source>
        <dbReference type="Proteomes" id="UP000643810"/>
    </source>
</evidence>
<accession>A0ABR7GGZ4</accession>
<feature type="region of interest" description="Disordered" evidence="1">
    <location>
        <begin position="336"/>
        <end position="403"/>
    </location>
</feature>
<protein>
    <submittedName>
        <fullName evidence="4">PEGA domain-containing protein</fullName>
    </submittedName>
</protein>
<dbReference type="EMBL" id="JACOPG010000003">
    <property type="protein sequence ID" value="MBC5686562.1"/>
    <property type="molecule type" value="Genomic_DNA"/>
</dbReference>
<feature type="chain" id="PRO_5046468761" evidence="2">
    <location>
        <begin position="23"/>
        <end position="419"/>
    </location>
</feature>
<feature type="compositionally biased region" description="Low complexity" evidence="1">
    <location>
        <begin position="353"/>
        <end position="398"/>
    </location>
</feature>
<evidence type="ECO:0000256" key="1">
    <source>
        <dbReference type="SAM" id="MobiDB-lite"/>
    </source>
</evidence>
<dbReference type="Proteomes" id="UP000643810">
    <property type="component" value="Unassembled WGS sequence"/>
</dbReference>
<feature type="signal peptide" evidence="2">
    <location>
        <begin position="1"/>
        <end position="22"/>
    </location>
</feature>
<evidence type="ECO:0000259" key="3">
    <source>
        <dbReference type="Pfam" id="PF08308"/>
    </source>
</evidence>
<feature type="domain" description="PEGA" evidence="3">
    <location>
        <begin position="275"/>
        <end position="335"/>
    </location>
</feature>
<comment type="caution">
    <text evidence="4">The sequence shown here is derived from an EMBL/GenBank/DDBJ whole genome shotgun (WGS) entry which is preliminary data.</text>
</comment>